<evidence type="ECO:0000313" key="1">
    <source>
        <dbReference type="EMBL" id="GAJ23329.1"/>
    </source>
</evidence>
<accession>X1V0V3</accession>
<comment type="caution">
    <text evidence="1">The sequence shown here is derived from an EMBL/GenBank/DDBJ whole genome shotgun (WGS) entry which is preliminary data.</text>
</comment>
<gene>
    <name evidence="1" type="ORF">S12H4_57492</name>
</gene>
<proteinExistence type="predicted"/>
<protein>
    <submittedName>
        <fullName evidence="1">Uncharacterized protein</fullName>
    </submittedName>
</protein>
<dbReference type="AlphaFoldDB" id="X1V0V3"/>
<name>X1V0V3_9ZZZZ</name>
<sequence>IIFAGVDYDEGILCHLVVGQIGQAYFNAFSYSNHNTKPPILII</sequence>
<organism evidence="1">
    <name type="scientific">marine sediment metagenome</name>
    <dbReference type="NCBI Taxonomy" id="412755"/>
    <lineage>
        <taxon>unclassified sequences</taxon>
        <taxon>metagenomes</taxon>
        <taxon>ecological metagenomes</taxon>
    </lineage>
</organism>
<dbReference type="EMBL" id="BARW01037196">
    <property type="protein sequence ID" value="GAJ23329.1"/>
    <property type="molecule type" value="Genomic_DNA"/>
</dbReference>
<reference evidence="1" key="1">
    <citation type="journal article" date="2014" name="Front. Microbiol.">
        <title>High frequency of phylogenetically diverse reductive dehalogenase-homologous genes in deep subseafloor sedimentary metagenomes.</title>
        <authorList>
            <person name="Kawai M."/>
            <person name="Futagami T."/>
            <person name="Toyoda A."/>
            <person name="Takaki Y."/>
            <person name="Nishi S."/>
            <person name="Hori S."/>
            <person name="Arai W."/>
            <person name="Tsubouchi T."/>
            <person name="Morono Y."/>
            <person name="Uchiyama I."/>
            <person name="Ito T."/>
            <person name="Fujiyama A."/>
            <person name="Inagaki F."/>
            <person name="Takami H."/>
        </authorList>
    </citation>
    <scope>NUCLEOTIDE SEQUENCE</scope>
    <source>
        <strain evidence="1">Expedition CK06-06</strain>
    </source>
</reference>
<feature type="non-terminal residue" evidence="1">
    <location>
        <position position="1"/>
    </location>
</feature>